<dbReference type="FunFam" id="1.10.510.10:FF:000554">
    <property type="entry name" value="Predicted protein"/>
    <property type="match status" value="1"/>
</dbReference>
<dbReference type="InterPro" id="IPR001245">
    <property type="entry name" value="Ser-Thr/Tyr_kinase_cat_dom"/>
</dbReference>
<dbReference type="PROSITE" id="PS50011">
    <property type="entry name" value="PROTEIN_KINASE_DOM"/>
    <property type="match status" value="1"/>
</dbReference>
<feature type="compositionally biased region" description="Basic and acidic residues" evidence="6">
    <location>
        <begin position="54"/>
        <end position="85"/>
    </location>
</feature>
<dbReference type="InterPro" id="IPR008266">
    <property type="entry name" value="Tyr_kinase_AS"/>
</dbReference>
<proteinExistence type="predicted"/>
<evidence type="ECO:0000256" key="6">
    <source>
        <dbReference type="SAM" id="MobiDB-lite"/>
    </source>
</evidence>
<dbReference type="PROSITE" id="PS00109">
    <property type="entry name" value="PROTEIN_KINASE_TYR"/>
    <property type="match status" value="1"/>
</dbReference>
<feature type="chain" id="PRO_5020468581" description="Protein kinase domain-containing protein" evidence="8">
    <location>
        <begin position="19"/>
        <end position="508"/>
    </location>
</feature>
<dbReference type="InterPro" id="IPR050122">
    <property type="entry name" value="RTK"/>
</dbReference>
<evidence type="ECO:0000313" key="10">
    <source>
        <dbReference type="EMBL" id="TMS32430.1"/>
    </source>
</evidence>
<dbReference type="Gene3D" id="3.30.200.20">
    <property type="entry name" value="Phosphorylase Kinase, domain 1"/>
    <property type="match status" value="1"/>
</dbReference>
<reference evidence="10 11" key="2">
    <citation type="journal article" date="2019" name="G3 (Bethesda)">
        <title>Hybrid Assembly of the Genome of the Entomopathogenic Nematode Steinernema carpocapsae Identifies the X-Chromosome.</title>
        <authorList>
            <person name="Serra L."/>
            <person name="Macchietto M."/>
            <person name="Macias-Munoz A."/>
            <person name="McGill C.J."/>
            <person name="Rodriguez I.M."/>
            <person name="Rodriguez B."/>
            <person name="Murad R."/>
            <person name="Mortazavi A."/>
        </authorList>
    </citation>
    <scope>NUCLEOTIDE SEQUENCE [LARGE SCALE GENOMIC DNA]</scope>
    <source>
        <strain evidence="10 11">ALL</strain>
    </source>
</reference>
<keyword evidence="4" id="KW-0067">ATP-binding</keyword>
<dbReference type="OrthoDB" id="3256376at2759"/>
<evidence type="ECO:0000256" key="4">
    <source>
        <dbReference type="ARBA" id="ARBA00022840"/>
    </source>
</evidence>
<feature type="region of interest" description="Disordered" evidence="6">
    <location>
        <begin position="41"/>
        <end position="103"/>
    </location>
</feature>
<dbReference type="GO" id="GO:0005886">
    <property type="term" value="C:plasma membrane"/>
    <property type="evidence" value="ECO:0007669"/>
    <property type="project" value="TreeGrafter"/>
</dbReference>
<feature type="domain" description="Protein kinase" evidence="9">
    <location>
        <begin position="208"/>
        <end position="488"/>
    </location>
</feature>
<evidence type="ECO:0000256" key="1">
    <source>
        <dbReference type="ARBA" id="ARBA00022679"/>
    </source>
</evidence>
<evidence type="ECO:0000259" key="9">
    <source>
        <dbReference type="PROSITE" id="PS50011"/>
    </source>
</evidence>
<protein>
    <recommendedName>
        <fullName evidence="9">Protein kinase domain-containing protein</fullName>
    </recommendedName>
</protein>
<reference evidence="10 11" key="1">
    <citation type="journal article" date="2015" name="Genome Biol.">
        <title>Comparative genomics of Steinernema reveals deeply conserved gene regulatory networks.</title>
        <authorList>
            <person name="Dillman A.R."/>
            <person name="Macchietto M."/>
            <person name="Porter C.F."/>
            <person name="Rogers A."/>
            <person name="Williams B."/>
            <person name="Antoshechkin I."/>
            <person name="Lee M.M."/>
            <person name="Goodwin Z."/>
            <person name="Lu X."/>
            <person name="Lewis E.E."/>
            <person name="Goodrich-Blair H."/>
            <person name="Stock S.P."/>
            <person name="Adams B.J."/>
            <person name="Sternberg P.W."/>
            <person name="Mortazavi A."/>
        </authorList>
    </citation>
    <scope>NUCLEOTIDE SEQUENCE [LARGE SCALE GENOMIC DNA]</scope>
    <source>
        <strain evidence="10 11">ALL</strain>
    </source>
</reference>
<dbReference type="SMART" id="SM00219">
    <property type="entry name" value="TyrKc"/>
    <property type="match status" value="1"/>
</dbReference>
<dbReference type="SUPFAM" id="SSF56112">
    <property type="entry name" value="Protein kinase-like (PK-like)"/>
    <property type="match status" value="1"/>
</dbReference>
<sequence>MSFSVVLFLASALLVADSYPVNNSYSWPPFGDYVEPPTLHDMTQPIKSVPKDNVQFKELPKRNDRDHDSDEHDPPFPHFNDRKPLTDWPKPEPPPPHPLAHPPYKYTNKYDSKYNKHELNQDEENARSLALALGIGIPCLIAVISLLVIGYFFYRRWKRKQRAGSIYASAASPIMVNQNVYSKPLCGKVSGSSENTDIWALTRQNLEISYEKKLGSGAFCNVFYGRIIGTAPICIVNPNLISASRFKDCEVAIKMLPSFADDIARSDFQQEINFMKSLSYHPHLVSMLGYVVDPKNPMLVVEFCSKGDLLHLIRSKKTEVISAYENGTGMRIKDLLSFAWQISNGLEYLGSVGCIHRDIALRNVLIDSDSTCKIADFGLCRLTDNLLYTARGGRLPLRWMAPESLRLFEYSFQSDVWSYGILLHELFTFGEVPYGAIDNADILEFLDADQRLEKPVCCPPEIYSIMRLCWAKEGSDRPSFAQICQKFVQIIESAQPDYGYIQASSGES</sequence>
<gene>
    <name evidence="10" type="ORF">L596_000267</name>
</gene>
<dbReference type="PANTHER" id="PTHR24416:SF600">
    <property type="entry name" value="PDGF- AND VEGF-RECEPTOR RELATED, ISOFORM J"/>
    <property type="match status" value="1"/>
</dbReference>
<keyword evidence="8" id="KW-0732">Signal</keyword>
<evidence type="ECO:0000256" key="7">
    <source>
        <dbReference type="SAM" id="Phobius"/>
    </source>
</evidence>
<dbReference type="EMBL" id="AZBU02000001">
    <property type="protein sequence ID" value="TMS32430.1"/>
    <property type="molecule type" value="Genomic_DNA"/>
</dbReference>
<keyword evidence="11" id="KW-1185">Reference proteome</keyword>
<evidence type="ECO:0000256" key="2">
    <source>
        <dbReference type="ARBA" id="ARBA00022741"/>
    </source>
</evidence>
<evidence type="ECO:0000313" key="11">
    <source>
        <dbReference type="Proteomes" id="UP000298663"/>
    </source>
</evidence>
<feature type="compositionally biased region" description="Pro residues" evidence="6">
    <location>
        <begin position="91"/>
        <end position="101"/>
    </location>
</feature>
<accession>A0A4U8UHG6</accession>
<dbReference type="CDD" id="cd00192">
    <property type="entry name" value="PTKc"/>
    <property type="match status" value="1"/>
</dbReference>
<dbReference type="PANTHER" id="PTHR24416">
    <property type="entry name" value="TYROSINE-PROTEIN KINASE RECEPTOR"/>
    <property type="match status" value="1"/>
</dbReference>
<dbReference type="GO" id="GO:0043235">
    <property type="term" value="C:receptor complex"/>
    <property type="evidence" value="ECO:0007669"/>
    <property type="project" value="TreeGrafter"/>
</dbReference>
<keyword evidence="7" id="KW-0472">Membrane</keyword>
<dbReference type="InterPro" id="IPR000719">
    <property type="entry name" value="Prot_kinase_dom"/>
</dbReference>
<dbReference type="PRINTS" id="PR00109">
    <property type="entry name" value="TYRKINASE"/>
</dbReference>
<dbReference type="GO" id="GO:0005524">
    <property type="term" value="F:ATP binding"/>
    <property type="evidence" value="ECO:0007669"/>
    <property type="project" value="UniProtKB-KW"/>
</dbReference>
<keyword evidence="3" id="KW-0418">Kinase</keyword>
<evidence type="ECO:0000256" key="8">
    <source>
        <dbReference type="SAM" id="SignalP"/>
    </source>
</evidence>
<dbReference type="Gene3D" id="1.10.510.10">
    <property type="entry name" value="Transferase(Phosphotransferase) domain 1"/>
    <property type="match status" value="1"/>
</dbReference>
<evidence type="ECO:0000256" key="5">
    <source>
        <dbReference type="ARBA" id="ARBA00023137"/>
    </source>
</evidence>
<dbReference type="Pfam" id="PF07714">
    <property type="entry name" value="PK_Tyr_Ser-Thr"/>
    <property type="match status" value="1"/>
</dbReference>
<dbReference type="GO" id="GO:0007169">
    <property type="term" value="P:cell surface receptor protein tyrosine kinase signaling pathway"/>
    <property type="evidence" value="ECO:0007669"/>
    <property type="project" value="TreeGrafter"/>
</dbReference>
<dbReference type="Proteomes" id="UP000298663">
    <property type="component" value="Unassembled WGS sequence"/>
</dbReference>
<keyword evidence="7" id="KW-1133">Transmembrane helix</keyword>
<dbReference type="InterPro" id="IPR011009">
    <property type="entry name" value="Kinase-like_dom_sf"/>
</dbReference>
<keyword evidence="1" id="KW-0808">Transferase</keyword>
<dbReference type="InterPro" id="IPR020635">
    <property type="entry name" value="Tyr_kinase_cat_dom"/>
</dbReference>
<evidence type="ECO:0000256" key="3">
    <source>
        <dbReference type="ARBA" id="ARBA00022777"/>
    </source>
</evidence>
<dbReference type="STRING" id="34508.A0A4U8UHG6"/>
<keyword evidence="2" id="KW-0547">Nucleotide-binding</keyword>
<keyword evidence="7" id="KW-0812">Transmembrane</keyword>
<dbReference type="AlphaFoldDB" id="A0A4U8UHG6"/>
<keyword evidence="5" id="KW-0829">Tyrosine-protein kinase</keyword>
<feature type="signal peptide" evidence="8">
    <location>
        <begin position="1"/>
        <end position="18"/>
    </location>
</feature>
<dbReference type="GO" id="GO:0004714">
    <property type="term" value="F:transmembrane receptor protein tyrosine kinase activity"/>
    <property type="evidence" value="ECO:0007669"/>
    <property type="project" value="TreeGrafter"/>
</dbReference>
<organism evidence="10 11">
    <name type="scientific">Steinernema carpocapsae</name>
    <name type="common">Entomopathogenic nematode</name>
    <dbReference type="NCBI Taxonomy" id="34508"/>
    <lineage>
        <taxon>Eukaryota</taxon>
        <taxon>Metazoa</taxon>
        <taxon>Ecdysozoa</taxon>
        <taxon>Nematoda</taxon>
        <taxon>Chromadorea</taxon>
        <taxon>Rhabditida</taxon>
        <taxon>Tylenchina</taxon>
        <taxon>Panagrolaimomorpha</taxon>
        <taxon>Strongyloidoidea</taxon>
        <taxon>Steinernematidae</taxon>
        <taxon>Steinernema</taxon>
    </lineage>
</organism>
<comment type="caution">
    <text evidence="10">The sequence shown here is derived from an EMBL/GenBank/DDBJ whole genome shotgun (WGS) entry which is preliminary data.</text>
</comment>
<name>A0A4U8UHG6_STECR</name>
<feature type="transmembrane region" description="Helical" evidence="7">
    <location>
        <begin position="129"/>
        <end position="154"/>
    </location>
</feature>